<dbReference type="EMBL" id="CP011269">
    <property type="protein sequence ID" value="ALI28266.1"/>
    <property type="molecule type" value="Genomic_DNA"/>
</dbReference>
<dbReference type="GO" id="GO:0005886">
    <property type="term" value="C:plasma membrane"/>
    <property type="evidence" value="ECO:0007669"/>
    <property type="project" value="UniProtKB-SubCell"/>
</dbReference>
<comment type="subcellular location">
    <subcellularLocation>
        <location evidence="1">Cell membrane</location>
        <topology evidence="1">Multi-pass membrane protein</topology>
    </subcellularLocation>
</comment>
<dbReference type="InterPro" id="IPR004812">
    <property type="entry name" value="Efflux_drug-R_Bcr/CmlA"/>
</dbReference>
<keyword evidence="4" id="KW-1003">Cell membrane</keyword>
<feature type="transmembrane region" description="Helical" evidence="8">
    <location>
        <begin position="170"/>
        <end position="190"/>
    </location>
</feature>
<evidence type="ECO:0000256" key="5">
    <source>
        <dbReference type="ARBA" id="ARBA00022692"/>
    </source>
</evidence>
<dbReference type="InterPro" id="IPR011701">
    <property type="entry name" value="MFS"/>
</dbReference>
<dbReference type="PANTHER" id="PTHR23502">
    <property type="entry name" value="MAJOR FACILITATOR SUPERFAMILY"/>
    <property type="match status" value="1"/>
</dbReference>
<feature type="domain" description="Major facilitator superfamily (MFS) profile" evidence="9">
    <location>
        <begin position="42"/>
        <end position="426"/>
    </location>
</feature>
<dbReference type="CDD" id="cd17320">
    <property type="entry name" value="MFS_MdfA_MDR_like"/>
    <property type="match status" value="1"/>
</dbReference>
<evidence type="ECO:0000256" key="4">
    <source>
        <dbReference type="ARBA" id="ARBA00022475"/>
    </source>
</evidence>
<dbReference type="PATRIC" id="fig|1766.6.peg.4437"/>
<evidence type="ECO:0000256" key="1">
    <source>
        <dbReference type="ARBA" id="ARBA00004651"/>
    </source>
</evidence>
<reference evidence="10 11" key="1">
    <citation type="journal article" date="2015" name="MBio">
        <title>Enzymatic Degradation of Phenazines Can Generate Energy and Protect Sensitive Organisms from Toxicity.</title>
        <authorList>
            <person name="Costa K.C."/>
            <person name="Bergkessel M."/>
            <person name="Saunders S."/>
            <person name="Korlach J."/>
            <person name="Newman D.K."/>
        </authorList>
    </citation>
    <scope>NUCLEOTIDE SEQUENCE [LARGE SCALE GENOMIC DNA]</scope>
    <source>
        <strain evidence="10 11">CT6</strain>
    </source>
</reference>
<dbReference type="STRING" id="1766.XA26_44660"/>
<dbReference type="Pfam" id="PF07690">
    <property type="entry name" value="MFS_1"/>
    <property type="match status" value="1"/>
</dbReference>
<feature type="transmembrane region" description="Helical" evidence="8">
    <location>
        <begin position="341"/>
        <end position="364"/>
    </location>
</feature>
<dbReference type="Proteomes" id="UP000057134">
    <property type="component" value="Chromosome"/>
</dbReference>
<gene>
    <name evidence="10" type="ORF">XA26_44660</name>
</gene>
<dbReference type="GO" id="GO:1990961">
    <property type="term" value="P:xenobiotic detoxification by transmembrane export across the plasma membrane"/>
    <property type="evidence" value="ECO:0007669"/>
    <property type="project" value="InterPro"/>
</dbReference>
<evidence type="ECO:0000256" key="8">
    <source>
        <dbReference type="SAM" id="Phobius"/>
    </source>
</evidence>
<evidence type="ECO:0000313" key="11">
    <source>
        <dbReference type="Proteomes" id="UP000057134"/>
    </source>
</evidence>
<dbReference type="InterPro" id="IPR036259">
    <property type="entry name" value="MFS_trans_sf"/>
</dbReference>
<feature type="transmembrane region" description="Helical" evidence="8">
    <location>
        <begin position="402"/>
        <end position="421"/>
    </location>
</feature>
<dbReference type="InterPro" id="IPR020846">
    <property type="entry name" value="MFS_dom"/>
</dbReference>
<feature type="transmembrane region" description="Helical" evidence="8">
    <location>
        <begin position="138"/>
        <end position="158"/>
    </location>
</feature>
<name>A0A0N9YEJ4_MYCFO</name>
<feature type="transmembrane region" description="Helical" evidence="8">
    <location>
        <begin position="311"/>
        <end position="335"/>
    </location>
</feature>
<evidence type="ECO:0000256" key="2">
    <source>
        <dbReference type="ARBA" id="ARBA00006236"/>
    </source>
</evidence>
<dbReference type="PANTHER" id="PTHR23502:SF132">
    <property type="entry name" value="POLYAMINE TRANSPORTER 2-RELATED"/>
    <property type="match status" value="1"/>
</dbReference>
<dbReference type="GO" id="GO:0042910">
    <property type="term" value="F:xenobiotic transmembrane transporter activity"/>
    <property type="evidence" value="ECO:0007669"/>
    <property type="project" value="InterPro"/>
</dbReference>
<feature type="transmembrane region" description="Helical" evidence="8">
    <location>
        <begin position="43"/>
        <end position="64"/>
    </location>
</feature>
<dbReference type="AlphaFoldDB" id="A0A0N9YEJ4"/>
<comment type="similarity">
    <text evidence="2">Belongs to the major facilitator superfamily. Bcr/CmlA family.</text>
</comment>
<evidence type="ECO:0000259" key="9">
    <source>
        <dbReference type="PROSITE" id="PS50850"/>
    </source>
</evidence>
<accession>A0A0N9YEJ4</accession>
<feature type="transmembrane region" description="Helical" evidence="8">
    <location>
        <begin position="76"/>
        <end position="97"/>
    </location>
</feature>
<dbReference type="Gene3D" id="1.20.1720.10">
    <property type="entry name" value="Multidrug resistance protein D"/>
    <property type="match status" value="1"/>
</dbReference>
<dbReference type="KEGG" id="mft:XA26_44660"/>
<evidence type="ECO:0000256" key="3">
    <source>
        <dbReference type="ARBA" id="ARBA00022448"/>
    </source>
</evidence>
<dbReference type="SUPFAM" id="SSF103473">
    <property type="entry name" value="MFS general substrate transporter"/>
    <property type="match status" value="1"/>
</dbReference>
<keyword evidence="3" id="KW-0813">Transport</keyword>
<evidence type="ECO:0000313" key="10">
    <source>
        <dbReference type="EMBL" id="ALI28266.1"/>
    </source>
</evidence>
<feature type="transmembrane region" description="Helical" evidence="8">
    <location>
        <begin position="376"/>
        <end position="396"/>
    </location>
</feature>
<keyword evidence="6 8" id="KW-1133">Transmembrane helix</keyword>
<keyword evidence="11" id="KW-1185">Reference proteome</keyword>
<keyword evidence="7 8" id="KW-0472">Membrane</keyword>
<dbReference type="InterPro" id="IPR005829">
    <property type="entry name" value="Sugar_transporter_CS"/>
</dbReference>
<dbReference type="NCBIfam" id="TIGR00710">
    <property type="entry name" value="efflux_Bcr_CflA"/>
    <property type="match status" value="1"/>
</dbReference>
<feature type="transmembrane region" description="Helical" evidence="8">
    <location>
        <begin position="109"/>
        <end position="132"/>
    </location>
</feature>
<keyword evidence="5 8" id="KW-0812">Transmembrane</keyword>
<evidence type="ECO:0000256" key="7">
    <source>
        <dbReference type="ARBA" id="ARBA00023136"/>
    </source>
</evidence>
<protein>
    <submittedName>
        <fullName evidence="10">Drug resistance transporter, Bcr-CflA family protein</fullName>
    </submittedName>
</protein>
<dbReference type="PROSITE" id="PS50850">
    <property type="entry name" value="MFS"/>
    <property type="match status" value="1"/>
</dbReference>
<sequence>MSAVTGTKNRDAGLFIFMASSPDVDQTKSVAEHSRMPGRVRMILVLGALVALGPLTIDMYLPALPRIAEELSVSSSVSQLTLTGTLAGLALGQLIVGPLSDSLGRRRPLMAGIVLHMVASVLCVLAPDIAILGVARGLQGMGAAAASVVAIAVVGDLFSGTVAATVMSRLMLVLGVAPVLAPSLGAAVLLHGSWHWVFVALVVVAGALLAMAALALPETLPVSHRRPLAVRGIVGTYIELLRDSRFVILVLVAALGMSGLFAYISAAPFVLQGHYGLDQQAFALVFAAGAIALIGSTQFNVVLLRRFSPQAITVAALSWSALAGVVFVVLTVAHVGGLSAFVVPVLAILAGMGLVLPNAPAVALSRHPDAAGTAAALLGAAQFGLGAAVAPAIGALGNGALALSWVMTGGMAIALAALLLVGRRNGAEEPSEYPGDTLEIVSEAVVEPA</sequence>
<proteinExistence type="inferred from homology"/>
<feature type="transmembrane region" description="Helical" evidence="8">
    <location>
        <begin position="281"/>
        <end position="304"/>
    </location>
</feature>
<feature type="transmembrane region" description="Helical" evidence="8">
    <location>
        <begin position="196"/>
        <end position="216"/>
    </location>
</feature>
<evidence type="ECO:0000256" key="6">
    <source>
        <dbReference type="ARBA" id="ARBA00022989"/>
    </source>
</evidence>
<feature type="transmembrane region" description="Helical" evidence="8">
    <location>
        <begin position="246"/>
        <end position="269"/>
    </location>
</feature>
<dbReference type="PROSITE" id="PS00216">
    <property type="entry name" value="SUGAR_TRANSPORT_1"/>
    <property type="match status" value="1"/>
</dbReference>
<organism evidence="10 11">
    <name type="scientific">Mycolicibacterium fortuitum</name>
    <name type="common">Mycobacterium fortuitum</name>
    <dbReference type="NCBI Taxonomy" id="1766"/>
    <lineage>
        <taxon>Bacteria</taxon>
        <taxon>Bacillati</taxon>
        <taxon>Actinomycetota</taxon>
        <taxon>Actinomycetes</taxon>
        <taxon>Mycobacteriales</taxon>
        <taxon>Mycobacteriaceae</taxon>
        <taxon>Mycolicibacterium</taxon>
    </lineage>
</organism>